<feature type="region of interest" description="Disordered" evidence="1">
    <location>
        <begin position="109"/>
        <end position="148"/>
    </location>
</feature>
<dbReference type="RefSeq" id="WP_078982585.1">
    <property type="nucleotide sequence ID" value="NZ_MWQN01000005.1"/>
</dbReference>
<protein>
    <submittedName>
        <fullName evidence="2">Uncharacterized protein</fullName>
    </submittedName>
</protein>
<keyword evidence="3" id="KW-1185">Reference proteome</keyword>
<accession>A0A1T3NIX0</accession>
<dbReference type="AlphaFoldDB" id="A0A1T3NIX0"/>
<dbReference type="Proteomes" id="UP000190037">
    <property type="component" value="Unassembled WGS sequence"/>
</dbReference>
<proteinExistence type="predicted"/>
<evidence type="ECO:0000256" key="1">
    <source>
        <dbReference type="SAM" id="MobiDB-lite"/>
    </source>
</evidence>
<sequence>MGMDAEVVVLALHAHEVMEPLTRFDESRSWRGRFEPIEVLGGYGWAAEFPRQSGRTGLLRHLESLAWPNPGSVQVLMHDVDDECFGLWMLHYGVLTEVPLPRTRRFHLPAPATTESPPHPGYIRRTDDGSRALPEQTPPHLRDPRPAW</sequence>
<name>A0A1T3NIX0_9ACTN</name>
<evidence type="ECO:0000313" key="2">
    <source>
        <dbReference type="EMBL" id="OPC76738.1"/>
    </source>
</evidence>
<dbReference type="EMBL" id="MWQN01000005">
    <property type="protein sequence ID" value="OPC76738.1"/>
    <property type="molecule type" value="Genomic_DNA"/>
</dbReference>
<reference evidence="2 3" key="1">
    <citation type="submission" date="2017-03" db="EMBL/GenBank/DDBJ databases">
        <title>Draft genome sequence of Streptomyces scabrisporus NF3, endophyte isolated from Amphipterygium adstringens.</title>
        <authorList>
            <person name="Vazquez M."/>
            <person name="Ceapa C.D."/>
            <person name="Rodriguez Luna D."/>
            <person name="Sanchez Esquivel S."/>
        </authorList>
    </citation>
    <scope>NUCLEOTIDE SEQUENCE [LARGE SCALE GENOMIC DNA]</scope>
    <source>
        <strain evidence="2 3">NF3</strain>
    </source>
</reference>
<evidence type="ECO:0000313" key="3">
    <source>
        <dbReference type="Proteomes" id="UP000190037"/>
    </source>
</evidence>
<gene>
    <name evidence="2" type="ORF">B4N89_45470</name>
</gene>
<comment type="caution">
    <text evidence="2">The sequence shown here is derived from an EMBL/GenBank/DDBJ whole genome shotgun (WGS) entry which is preliminary data.</text>
</comment>
<dbReference type="OrthoDB" id="4552613at2"/>
<organism evidence="2 3">
    <name type="scientific">Embleya scabrispora</name>
    <dbReference type="NCBI Taxonomy" id="159449"/>
    <lineage>
        <taxon>Bacteria</taxon>
        <taxon>Bacillati</taxon>
        <taxon>Actinomycetota</taxon>
        <taxon>Actinomycetes</taxon>
        <taxon>Kitasatosporales</taxon>
        <taxon>Streptomycetaceae</taxon>
        <taxon>Embleya</taxon>
    </lineage>
</organism>